<evidence type="ECO:0000259" key="2">
    <source>
        <dbReference type="Pfam" id="PF02517"/>
    </source>
</evidence>
<organism evidence="3 4">
    <name type="scientific">Flavobacterium xinjiangense</name>
    <dbReference type="NCBI Taxonomy" id="178356"/>
    <lineage>
        <taxon>Bacteria</taxon>
        <taxon>Pseudomonadati</taxon>
        <taxon>Bacteroidota</taxon>
        <taxon>Flavobacteriia</taxon>
        <taxon>Flavobacteriales</taxon>
        <taxon>Flavobacteriaceae</taxon>
        <taxon>Flavobacterium</taxon>
    </lineage>
</organism>
<dbReference type="STRING" id="178356.SAMN05216269_105131"/>
<name>A0A1M7JZ98_9FLAO</name>
<evidence type="ECO:0000313" key="4">
    <source>
        <dbReference type="Proteomes" id="UP000184092"/>
    </source>
</evidence>
<dbReference type="RefSeq" id="WP_073208078.1">
    <property type="nucleotide sequence ID" value="NZ_FRCL01000005.1"/>
</dbReference>
<keyword evidence="3" id="KW-0645">Protease</keyword>
<keyword evidence="1" id="KW-1133">Transmembrane helix</keyword>
<keyword evidence="1" id="KW-0472">Membrane</keyword>
<gene>
    <name evidence="3" type="ORF">SAMN05216269_105131</name>
</gene>
<protein>
    <submittedName>
        <fullName evidence="3">CAAX protease self-immunity</fullName>
    </submittedName>
</protein>
<evidence type="ECO:0000313" key="3">
    <source>
        <dbReference type="EMBL" id="SHM58346.1"/>
    </source>
</evidence>
<keyword evidence="3" id="KW-0378">Hydrolase</keyword>
<dbReference type="GO" id="GO:0080120">
    <property type="term" value="P:CAAX-box protein maturation"/>
    <property type="evidence" value="ECO:0007669"/>
    <property type="project" value="UniProtKB-ARBA"/>
</dbReference>
<feature type="transmembrane region" description="Helical" evidence="1">
    <location>
        <begin position="184"/>
        <end position="212"/>
    </location>
</feature>
<feature type="domain" description="CAAX prenyl protease 2/Lysostaphin resistance protein A-like" evidence="2">
    <location>
        <begin position="134"/>
        <end position="210"/>
    </location>
</feature>
<evidence type="ECO:0000256" key="1">
    <source>
        <dbReference type="SAM" id="Phobius"/>
    </source>
</evidence>
<feature type="transmembrane region" description="Helical" evidence="1">
    <location>
        <begin position="45"/>
        <end position="68"/>
    </location>
</feature>
<dbReference type="EMBL" id="FRCL01000005">
    <property type="protein sequence ID" value="SHM58346.1"/>
    <property type="molecule type" value="Genomic_DNA"/>
</dbReference>
<feature type="transmembrane region" description="Helical" evidence="1">
    <location>
        <begin position="118"/>
        <end position="137"/>
    </location>
</feature>
<dbReference type="Pfam" id="PF02517">
    <property type="entry name" value="Rce1-like"/>
    <property type="match status" value="1"/>
</dbReference>
<dbReference type="OrthoDB" id="978156at2"/>
<feature type="transmembrane region" description="Helical" evidence="1">
    <location>
        <begin position="80"/>
        <end position="98"/>
    </location>
</feature>
<feature type="transmembrane region" description="Helical" evidence="1">
    <location>
        <begin position="6"/>
        <end position="24"/>
    </location>
</feature>
<dbReference type="GO" id="GO:0006508">
    <property type="term" value="P:proteolysis"/>
    <property type="evidence" value="ECO:0007669"/>
    <property type="project" value="UniProtKB-KW"/>
</dbReference>
<dbReference type="Proteomes" id="UP000184092">
    <property type="component" value="Unassembled WGS sequence"/>
</dbReference>
<accession>A0A1M7JZ98</accession>
<proteinExistence type="predicted"/>
<reference evidence="4" key="1">
    <citation type="submission" date="2016-11" db="EMBL/GenBank/DDBJ databases">
        <authorList>
            <person name="Varghese N."/>
            <person name="Submissions S."/>
        </authorList>
    </citation>
    <scope>NUCLEOTIDE SEQUENCE [LARGE SCALE GENOMIC DNA]</scope>
    <source>
        <strain evidence="4">CGMCC 1.2749</strain>
    </source>
</reference>
<dbReference type="AlphaFoldDB" id="A0A1M7JZ98"/>
<dbReference type="GO" id="GO:0004175">
    <property type="term" value="F:endopeptidase activity"/>
    <property type="evidence" value="ECO:0007669"/>
    <property type="project" value="UniProtKB-ARBA"/>
</dbReference>
<keyword evidence="4" id="KW-1185">Reference proteome</keyword>
<dbReference type="InterPro" id="IPR003675">
    <property type="entry name" value="Rce1/LyrA-like_dom"/>
</dbReference>
<feature type="transmembrane region" description="Helical" evidence="1">
    <location>
        <begin position="149"/>
        <end position="172"/>
    </location>
</feature>
<keyword evidence="1" id="KW-0812">Transmembrane</keyword>
<sequence length="229" mass="25918">MQATKSIIYIISYVLFFVLSWIGKTNNSSRLINDHGELTSKPGKLIGFHIIGIIVLGLVPGILLKHSILKVLAGNKTPDPILIFLYLLIFIAMVILAFKQSKSAYEKKRGLPESLTHLFPDFFISYFIIRALFLLAYELWFRGFLLFDSISWVGAPLAVVANTFLYVLVHIFNSKKEMCACIPFGILVCVLSIIFDAVWPAIILHIGFSLVYELNIYRLNLNNFKIAKS</sequence>